<proteinExistence type="predicted"/>
<comment type="caution">
    <text evidence="2">The sequence shown here is derived from an EMBL/GenBank/DDBJ whole genome shotgun (WGS) entry which is preliminary data.</text>
</comment>
<dbReference type="Proteomes" id="UP000246005">
    <property type="component" value="Unassembled WGS sequence"/>
</dbReference>
<reference evidence="2 3" key="1">
    <citation type="submission" date="2018-05" db="EMBL/GenBank/DDBJ databases">
        <title>Genomic Encyclopedia of Type Strains, Phase IV (KMG-IV): sequencing the most valuable type-strain genomes for metagenomic binning, comparative biology and taxonomic classification.</title>
        <authorList>
            <person name="Goeker M."/>
        </authorList>
    </citation>
    <scope>NUCLEOTIDE SEQUENCE [LARGE SCALE GENOMIC DNA]</scope>
    <source>
        <strain evidence="2 3">DSM 45480</strain>
    </source>
</reference>
<evidence type="ECO:0000313" key="3">
    <source>
        <dbReference type="Proteomes" id="UP000246005"/>
    </source>
</evidence>
<organism evidence="2 3">
    <name type="scientific">Lentzea atacamensis</name>
    <dbReference type="NCBI Taxonomy" id="531938"/>
    <lineage>
        <taxon>Bacteria</taxon>
        <taxon>Bacillati</taxon>
        <taxon>Actinomycetota</taxon>
        <taxon>Actinomycetes</taxon>
        <taxon>Pseudonocardiales</taxon>
        <taxon>Pseudonocardiaceae</taxon>
        <taxon>Lentzea</taxon>
    </lineage>
</organism>
<accession>A0A316I591</accession>
<dbReference type="EMBL" id="QGHB01000003">
    <property type="protein sequence ID" value="PWK88183.1"/>
    <property type="molecule type" value="Genomic_DNA"/>
</dbReference>
<evidence type="ECO:0000256" key="1">
    <source>
        <dbReference type="SAM" id="MobiDB-lite"/>
    </source>
</evidence>
<protein>
    <submittedName>
        <fullName evidence="2">Uncharacterized protein</fullName>
    </submittedName>
</protein>
<evidence type="ECO:0000313" key="2">
    <source>
        <dbReference type="EMBL" id="PWK88183.1"/>
    </source>
</evidence>
<name>A0A316I591_9PSEU</name>
<dbReference type="AlphaFoldDB" id="A0A316I591"/>
<gene>
    <name evidence="2" type="ORF">C8D88_103379</name>
</gene>
<feature type="region of interest" description="Disordered" evidence="1">
    <location>
        <begin position="1"/>
        <end position="21"/>
    </location>
</feature>
<dbReference type="RefSeq" id="WP_109636140.1">
    <property type="nucleotide sequence ID" value="NZ_QGHB01000003.1"/>
</dbReference>
<sequence>MHLDLLSQPAGPQVSLNTHLGPGSDKIRFIGRALGNIAAHELWHLSGSWHQHQFDEHDTLMDQGGNPRAMFAIGADGIGGTGDDTDMDFGEDHFVPNEGFTGLEDAASRTRWGYRTGQ</sequence>